<protein>
    <submittedName>
        <fullName evidence="1">STM3941 family protein</fullName>
    </submittedName>
</protein>
<dbReference type="InterPro" id="IPR048136">
    <property type="entry name" value="STM3941-like"/>
</dbReference>
<keyword evidence="2" id="KW-1185">Reference proteome</keyword>
<name>A0ABW9MVS6_9FIRM</name>
<gene>
    <name evidence="1" type="ORF">ACCQ40_03850</name>
</gene>
<evidence type="ECO:0000313" key="2">
    <source>
        <dbReference type="Proteomes" id="UP001638015"/>
    </source>
</evidence>
<evidence type="ECO:0000313" key="1">
    <source>
        <dbReference type="EMBL" id="MFO3715924.1"/>
    </source>
</evidence>
<dbReference type="Proteomes" id="UP001638015">
    <property type="component" value="Unassembled WGS sequence"/>
</dbReference>
<dbReference type="RefSeq" id="WP_410032674.1">
    <property type="nucleotide sequence ID" value="NZ_JBGMEH010000003.1"/>
</dbReference>
<sequence length="86" mass="10166">MKNSLINWNSVDRIEYMPLMNQGMISIFLKDEKMYLDKLSLLKKSLTKINIAMGYREITINMNQIQNMNGIKLAETMNEYLNIHHN</sequence>
<dbReference type="EMBL" id="JBGMEH010000003">
    <property type="protein sequence ID" value="MFO3715924.1"/>
    <property type="molecule type" value="Genomic_DNA"/>
</dbReference>
<dbReference type="NCBIfam" id="NF041635">
    <property type="entry name" value="STM3941_fam"/>
    <property type="match status" value="1"/>
</dbReference>
<accession>A0ABW9MVS6</accession>
<organism evidence="1 2">
    <name type="scientific">Anaerococcus cruorum</name>
    <dbReference type="NCBI Taxonomy" id="3115617"/>
    <lineage>
        <taxon>Bacteria</taxon>
        <taxon>Bacillati</taxon>
        <taxon>Bacillota</taxon>
        <taxon>Tissierellia</taxon>
        <taxon>Tissierellales</taxon>
        <taxon>Peptoniphilaceae</taxon>
        <taxon>Anaerococcus</taxon>
    </lineage>
</organism>
<comment type="caution">
    <text evidence="1">The sequence shown here is derived from an EMBL/GenBank/DDBJ whole genome shotgun (WGS) entry which is preliminary data.</text>
</comment>
<reference evidence="1 2" key="1">
    <citation type="journal article" date="2025" name="Anaerobe">
        <title>Description of Anaerococcus kampingiae sp. nov., Anaerococcus groningensis sp. nov., Anaerococcus martiniensis sp. nov., and Anaerococcus cruorum sp. nov., isolated from human clinical specimens.</title>
        <authorList>
            <person name="Boiten K.E."/>
            <person name="Meijer J."/>
            <person name="van Wezel E.M."/>
            <person name="Veloo A.C.M."/>
        </authorList>
    </citation>
    <scope>NUCLEOTIDE SEQUENCE [LARGE SCALE GENOMIC DNA]</scope>
    <source>
        <strain evidence="1 2">ENR1039</strain>
    </source>
</reference>
<proteinExistence type="predicted"/>